<proteinExistence type="predicted"/>
<reference evidence="4" key="1">
    <citation type="submission" date="2011-07" db="EMBL/GenBank/DDBJ databases">
        <authorList>
            <consortium name="Caenorhabditis brenneri Sequencing and Analysis Consortium"/>
            <person name="Wilson R.K."/>
        </authorList>
    </citation>
    <scope>NUCLEOTIDE SEQUENCE [LARGE SCALE GENOMIC DNA]</scope>
    <source>
        <strain evidence="4">PB2801</strain>
    </source>
</reference>
<protein>
    <recommendedName>
        <fullName evidence="2">SPK domain-containing protein</fullName>
    </recommendedName>
</protein>
<dbReference type="HOGENOM" id="CLU_588261_0_0_1"/>
<dbReference type="PANTHER" id="PTHR38627">
    <property type="entry name" value="GA BINDING AND ACTIVATING AND SPK (SPK) DOMAIN CONTAINING-RELATED"/>
    <property type="match status" value="1"/>
</dbReference>
<dbReference type="STRING" id="135651.G0NCY8"/>
<feature type="region of interest" description="Disordered" evidence="1">
    <location>
        <begin position="324"/>
        <end position="347"/>
    </location>
</feature>
<dbReference type="OrthoDB" id="10645986at2759"/>
<dbReference type="eggNOG" id="ENOG502T72K">
    <property type="taxonomic scope" value="Eukaryota"/>
</dbReference>
<dbReference type="EMBL" id="GL379865">
    <property type="protein sequence ID" value="EGT57794.1"/>
    <property type="molecule type" value="Genomic_DNA"/>
</dbReference>
<organism evidence="4">
    <name type="scientific">Caenorhabditis brenneri</name>
    <name type="common">Nematode worm</name>
    <dbReference type="NCBI Taxonomy" id="135651"/>
    <lineage>
        <taxon>Eukaryota</taxon>
        <taxon>Metazoa</taxon>
        <taxon>Ecdysozoa</taxon>
        <taxon>Nematoda</taxon>
        <taxon>Chromadorea</taxon>
        <taxon>Rhabditida</taxon>
        <taxon>Rhabditina</taxon>
        <taxon>Rhabditomorpha</taxon>
        <taxon>Rhabditoidea</taxon>
        <taxon>Rhabditidae</taxon>
        <taxon>Peloderinae</taxon>
        <taxon>Caenorhabditis</taxon>
    </lineage>
</organism>
<feature type="region of interest" description="Disordered" evidence="1">
    <location>
        <begin position="443"/>
        <end position="465"/>
    </location>
</feature>
<keyword evidence="4" id="KW-1185">Reference proteome</keyword>
<dbReference type="Pfam" id="PF04435">
    <property type="entry name" value="SPK"/>
    <property type="match status" value="1"/>
</dbReference>
<feature type="compositionally biased region" description="Polar residues" evidence="1">
    <location>
        <begin position="328"/>
        <end position="347"/>
    </location>
</feature>
<name>G0NCY8_CAEBE</name>
<dbReference type="PANTHER" id="PTHR38627:SF1">
    <property type="entry name" value="G-PROTEIN ALPHA SUBUNIT ACTIVATING PROTEIN GBAS-1-RELATED"/>
    <property type="match status" value="1"/>
</dbReference>
<evidence type="ECO:0000259" key="2">
    <source>
        <dbReference type="Pfam" id="PF04435"/>
    </source>
</evidence>
<dbReference type="InterPro" id="IPR053367">
    <property type="entry name" value="G-alpha_activating_GEF"/>
</dbReference>
<evidence type="ECO:0000256" key="1">
    <source>
        <dbReference type="SAM" id="MobiDB-lite"/>
    </source>
</evidence>
<dbReference type="Proteomes" id="UP000008068">
    <property type="component" value="Unassembled WGS sequence"/>
</dbReference>
<feature type="domain" description="SPK" evidence="2">
    <location>
        <begin position="207"/>
        <end position="282"/>
    </location>
</feature>
<dbReference type="InterPro" id="IPR006570">
    <property type="entry name" value="SPK_dom"/>
</dbReference>
<sequence>MRELQNEYFRDDLPFVEYHDGLQWQFMVDRINEGHDPLNYGPKLWRLFRDHYNNQPLIRNKTLSGYISRCRRVLIPNIHIMPFDIEVKAALYQSLEYPVPKEFREELITATGIELSPSGYVEEYANRLPEIILQSHPPYKSSIGLTSTTTYSTLREPEGWHQIPEDDRSPWNDLEDRQILEWVRAQAVDPETGRLTKIVVPRKMTEAMEYWKKYREKHKTDRGLRTLATRFKHLREDLINSTAIDTRMKLELYYILSKPVDVEAGEIFKAFSILVIDEEARIRFALAVEYLLGRTDGEIIDEDQYAFFYDIRMLRKLVGRSNGPAKQLSKTLKRSNQQSAHSSYLQSPKRQVKIFETISGIDFDEDVQQGPSSSIHPSSSNPAVKLSDAMKTVEMSISVVKMHIARFHAELRTASETMTDERRLQCLTEIEQLTRMFRLSGKHALTLPEPPKPSKQQKVKQSETN</sequence>
<accession>G0NCY8</accession>
<gene>
    <name evidence="3" type="ORF">CAEBREN_21590</name>
</gene>
<evidence type="ECO:0000313" key="3">
    <source>
        <dbReference type="EMBL" id="EGT57794.1"/>
    </source>
</evidence>
<dbReference type="InParanoid" id="G0NCY8"/>
<evidence type="ECO:0000313" key="4">
    <source>
        <dbReference type="Proteomes" id="UP000008068"/>
    </source>
</evidence>
<dbReference type="AlphaFoldDB" id="G0NCY8"/>